<feature type="compositionally biased region" description="Low complexity" evidence="1">
    <location>
        <begin position="330"/>
        <end position="344"/>
    </location>
</feature>
<sequence length="457" mass="49882">MQRAFSVRRLSAPRYAYSTRVRLNATSAINSTPKTRVSARTPRDAAEARIGYDGGPNSVRLRFFHAPRNSADVLASVKYMETLCGPIDEFSCGAYGDRKSGHLYIRFRDYDSATRAKSYSPSHIRIPAPDFPTPNPLEGGISLESLEPLLDVQSHDPELKPVLENPNPNDRFDYKTSENREHLYFTNPKTDDCRSAPPIERGEYLSQNAKRKFVEWAGFVPLKPLPPDAPLLEQGDAVDHPIMRHVVQRYVTMLNHVRNPLQSTPGQQQQSTFPEEPQRGQQQSGGGITWTREPKSTSASARAVVEKLKLVEPELSAVVDTPTVQISAAEAPTPAASPDVSSPALPSPPPTTSPLPPPPIAPARPPPPSASPEAQAQVLAANSILRRINRSKSGNNKAQAPANGTAAEKSRRPAPQKLPAQAEESNSPSPPQGEVVRQQPSEGTTAKVRGFMGKWFS</sequence>
<evidence type="ECO:0000256" key="1">
    <source>
        <dbReference type="SAM" id="MobiDB-lite"/>
    </source>
</evidence>
<dbReference type="OrthoDB" id="2963608at2759"/>
<proteinExistence type="predicted"/>
<evidence type="ECO:0000313" key="2">
    <source>
        <dbReference type="EMBL" id="KAF5393207.1"/>
    </source>
</evidence>
<feature type="compositionally biased region" description="Polar residues" evidence="1">
    <location>
        <begin position="260"/>
        <end position="273"/>
    </location>
</feature>
<reference evidence="2 3" key="1">
    <citation type="journal article" date="2020" name="ISME J.">
        <title>Uncovering the hidden diversity of litter-decomposition mechanisms in mushroom-forming fungi.</title>
        <authorList>
            <person name="Floudas D."/>
            <person name="Bentzer J."/>
            <person name="Ahren D."/>
            <person name="Johansson T."/>
            <person name="Persson P."/>
            <person name="Tunlid A."/>
        </authorList>
    </citation>
    <scope>NUCLEOTIDE SEQUENCE [LARGE SCALE GENOMIC DNA]</scope>
    <source>
        <strain evidence="2 3">CBS 406.79</strain>
    </source>
</reference>
<dbReference type="EMBL" id="JAACJN010000002">
    <property type="protein sequence ID" value="KAF5393207.1"/>
    <property type="molecule type" value="Genomic_DNA"/>
</dbReference>
<feature type="region of interest" description="Disordered" evidence="1">
    <location>
        <begin position="330"/>
        <end position="457"/>
    </location>
</feature>
<dbReference type="Proteomes" id="UP000518752">
    <property type="component" value="Unassembled WGS sequence"/>
</dbReference>
<gene>
    <name evidence="2" type="ORF">D9757_000513</name>
</gene>
<name>A0A8H5I137_9AGAR</name>
<feature type="compositionally biased region" description="Pro residues" evidence="1">
    <location>
        <begin position="345"/>
        <end position="370"/>
    </location>
</feature>
<feature type="region of interest" description="Disordered" evidence="1">
    <location>
        <begin position="260"/>
        <end position="299"/>
    </location>
</feature>
<accession>A0A8H5I137</accession>
<dbReference type="AlphaFoldDB" id="A0A8H5I137"/>
<evidence type="ECO:0000313" key="3">
    <source>
        <dbReference type="Proteomes" id="UP000518752"/>
    </source>
</evidence>
<comment type="caution">
    <text evidence="2">The sequence shown here is derived from an EMBL/GenBank/DDBJ whole genome shotgun (WGS) entry which is preliminary data.</text>
</comment>
<organism evidence="2 3">
    <name type="scientific">Collybiopsis confluens</name>
    <dbReference type="NCBI Taxonomy" id="2823264"/>
    <lineage>
        <taxon>Eukaryota</taxon>
        <taxon>Fungi</taxon>
        <taxon>Dikarya</taxon>
        <taxon>Basidiomycota</taxon>
        <taxon>Agaricomycotina</taxon>
        <taxon>Agaricomycetes</taxon>
        <taxon>Agaricomycetidae</taxon>
        <taxon>Agaricales</taxon>
        <taxon>Marasmiineae</taxon>
        <taxon>Omphalotaceae</taxon>
        <taxon>Collybiopsis</taxon>
    </lineage>
</organism>
<keyword evidence="3" id="KW-1185">Reference proteome</keyword>
<protein>
    <submittedName>
        <fullName evidence="2">Uncharacterized protein</fullName>
    </submittedName>
</protein>